<dbReference type="Proteomes" id="UP000244727">
    <property type="component" value="Chromosome"/>
</dbReference>
<name>A0A2R4X009_9EURY</name>
<dbReference type="PANTHER" id="PTHR45947:SF3">
    <property type="entry name" value="SULFOQUINOVOSYL TRANSFERASE SQD2"/>
    <property type="match status" value="1"/>
</dbReference>
<dbReference type="CDD" id="cd03801">
    <property type="entry name" value="GT4_PimA-like"/>
    <property type="match status" value="1"/>
</dbReference>
<dbReference type="InterPro" id="IPR050194">
    <property type="entry name" value="Glycosyltransferase_grp1"/>
</dbReference>
<dbReference type="SUPFAM" id="SSF53756">
    <property type="entry name" value="UDP-Glycosyltransferase/glycogen phosphorylase"/>
    <property type="match status" value="1"/>
</dbReference>
<evidence type="ECO:0000313" key="4">
    <source>
        <dbReference type="Proteomes" id="UP000244727"/>
    </source>
</evidence>
<keyword evidence="4" id="KW-1185">Reference proteome</keyword>
<dbReference type="Pfam" id="PF00534">
    <property type="entry name" value="Glycos_transf_1"/>
    <property type="match status" value="1"/>
</dbReference>
<dbReference type="Gene3D" id="3.40.50.2000">
    <property type="entry name" value="Glycogen Phosphorylase B"/>
    <property type="match status" value="2"/>
</dbReference>
<organism evidence="3 4">
    <name type="scientific">Halococcoides cellulosivorans</name>
    <dbReference type="NCBI Taxonomy" id="1679096"/>
    <lineage>
        <taxon>Archaea</taxon>
        <taxon>Methanobacteriati</taxon>
        <taxon>Methanobacteriota</taxon>
        <taxon>Stenosarchaea group</taxon>
        <taxon>Halobacteria</taxon>
        <taxon>Halobacteriales</taxon>
        <taxon>Haloarculaceae</taxon>
        <taxon>Halococcoides</taxon>
    </lineage>
</organism>
<evidence type="ECO:0000259" key="1">
    <source>
        <dbReference type="Pfam" id="PF00534"/>
    </source>
</evidence>
<proteinExistence type="predicted"/>
<sequence length="395" mass="44548">MHQVRWKGLQHGGGLNRISMDIAFITPRYPPTVVGGGEISLKLLSENLAKQDWVDRVSVYSFDGRDSNLKNGVEVVRVSDLTISIKETTNYFAYRALQPYVDDLCEFDIVHSYNMKFHPLVGYLAKKYNISAVATLNSFEFISEKKINMGWSRPLRRIYKEISLKLMSNFTLKWKDEVDVITALSNSIRSIYVNNGFPTSKIHVIPNMVDPELYSGNTRTRGNGTRLLYVGALKKTKGVADLVKSLKYLPDEFTLRVGGTGSDSGRIKDIVDENNLNQRVEFAGWVDHEEISEFYSSGDIFVHPGIWPEPFGRTLIEAMQHGLPVVATNIGAAPEIIPQDNLLCEPGSPQDIARAITEAHDDHKRYGESNMSYVNDEYAPKRVLNKYNEIYSSIA</sequence>
<dbReference type="EMBL" id="CP028858">
    <property type="protein sequence ID" value="AWB27134.1"/>
    <property type="molecule type" value="Genomic_DNA"/>
</dbReference>
<feature type="domain" description="Glycosyltransferase subfamily 4-like N-terminal" evidence="2">
    <location>
        <begin position="34"/>
        <end position="212"/>
    </location>
</feature>
<keyword evidence="3" id="KW-0808">Transferase</keyword>
<gene>
    <name evidence="3" type="ORF">HARCEL1_05140</name>
</gene>
<reference evidence="3 4" key="1">
    <citation type="submission" date="2018-04" db="EMBL/GenBank/DDBJ databases">
        <title>Halococcoides cellulosivorans gen. nov., sp. nov., an extremely halophilic cellulose-utilizing haloarchaeon from hypersaline lakes.</title>
        <authorList>
            <person name="Sorokin D.Y."/>
            <person name="Toshchakov S.V."/>
            <person name="Samarov N.I."/>
            <person name="Korzhenkov A."/>
            <person name="Kublanov I.V."/>
        </authorList>
    </citation>
    <scope>NUCLEOTIDE SEQUENCE [LARGE SCALE GENOMIC DNA]</scope>
    <source>
        <strain evidence="3 4">HArcel1</strain>
    </source>
</reference>
<dbReference type="GO" id="GO:0016757">
    <property type="term" value="F:glycosyltransferase activity"/>
    <property type="evidence" value="ECO:0007669"/>
    <property type="project" value="InterPro"/>
</dbReference>
<evidence type="ECO:0000313" key="3">
    <source>
        <dbReference type="EMBL" id="AWB27134.1"/>
    </source>
</evidence>
<protein>
    <submittedName>
        <fullName evidence="3">Glycosyltransferase family 1 protein</fullName>
    </submittedName>
</protein>
<dbReference type="Pfam" id="PF13439">
    <property type="entry name" value="Glyco_transf_4"/>
    <property type="match status" value="1"/>
</dbReference>
<feature type="domain" description="Glycosyl transferase family 1" evidence="1">
    <location>
        <begin position="221"/>
        <end position="364"/>
    </location>
</feature>
<dbReference type="InterPro" id="IPR028098">
    <property type="entry name" value="Glyco_trans_4-like_N"/>
</dbReference>
<evidence type="ECO:0000259" key="2">
    <source>
        <dbReference type="Pfam" id="PF13439"/>
    </source>
</evidence>
<dbReference type="AlphaFoldDB" id="A0A2R4X009"/>
<dbReference type="KEGG" id="harc:HARCEL1_05140"/>
<accession>A0A2R4X009</accession>
<dbReference type="PANTHER" id="PTHR45947">
    <property type="entry name" value="SULFOQUINOVOSYL TRANSFERASE SQD2"/>
    <property type="match status" value="1"/>
</dbReference>
<dbReference type="InterPro" id="IPR001296">
    <property type="entry name" value="Glyco_trans_1"/>
</dbReference>